<dbReference type="AlphaFoldDB" id="A0A246FL88"/>
<gene>
    <name evidence="2" type="ORF">CDA63_08875</name>
</gene>
<sequence>MRGYSFLLISRALLLSTGLATAVGCARGPVGFWSRNRFDRSGDHRHGPWRGYLDARQKQQLLSKGRFRHGRAVGRWQYFSPTGERERTEQFHRHPAGLITLTIYHSNGRVARRGQARYESDAATDRFFWFGEWRCYNAAGRPLPPEHYVNGVRTDTQLVAPTQLKSKDKPR</sequence>
<feature type="signal peptide" evidence="1">
    <location>
        <begin position="1"/>
        <end position="22"/>
    </location>
</feature>
<dbReference type="Proteomes" id="UP000197277">
    <property type="component" value="Unassembled WGS sequence"/>
</dbReference>
<feature type="chain" id="PRO_5012941747" description="Toxin-antitoxin system YwqK family antitoxin" evidence="1">
    <location>
        <begin position="23"/>
        <end position="171"/>
    </location>
</feature>
<accession>A0A246FL88</accession>
<dbReference type="PROSITE" id="PS51257">
    <property type="entry name" value="PROKAR_LIPOPROTEIN"/>
    <property type="match status" value="1"/>
</dbReference>
<evidence type="ECO:0000313" key="2">
    <source>
        <dbReference type="EMBL" id="OWP63480.1"/>
    </source>
</evidence>
<protein>
    <recommendedName>
        <fullName evidence="4">Toxin-antitoxin system YwqK family antitoxin</fullName>
    </recommendedName>
</protein>
<reference evidence="2 3" key="1">
    <citation type="submission" date="2017-06" db="EMBL/GenBank/DDBJ databases">
        <title>Hymenobacter amundsenii sp. nov. isolated from regoliths in Antarctica.</title>
        <authorList>
            <person name="Sedlacek I."/>
            <person name="Kralova S."/>
            <person name="Pantucek R."/>
            <person name="Svec P."/>
            <person name="Holochova P."/>
            <person name="Stankova E."/>
            <person name="Vrbovska V."/>
            <person name="Busse H.-J."/>
        </authorList>
    </citation>
    <scope>NUCLEOTIDE SEQUENCE [LARGE SCALE GENOMIC DNA]</scope>
    <source>
        <strain evidence="2 3">CCM 8682</strain>
    </source>
</reference>
<dbReference type="OrthoDB" id="8536728at2"/>
<dbReference type="EMBL" id="NIRR01000011">
    <property type="protein sequence ID" value="OWP63480.1"/>
    <property type="molecule type" value="Genomic_DNA"/>
</dbReference>
<keyword evidence="3" id="KW-1185">Reference proteome</keyword>
<evidence type="ECO:0008006" key="4">
    <source>
        <dbReference type="Google" id="ProtNLM"/>
    </source>
</evidence>
<dbReference type="Gene3D" id="2.20.110.10">
    <property type="entry name" value="Histone H3 K4-specific methyltransferase SET7/9 N-terminal domain"/>
    <property type="match status" value="1"/>
</dbReference>
<dbReference type="RefSeq" id="WP_088464094.1">
    <property type="nucleotide sequence ID" value="NZ_NIRR01000011.1"/>
</dbReference>
<keyword evidence="1" id="KW-0732">Signal</keyword>
<dbReference type="SUPFAM" id="SSF82185">
    <property type="entry name" value="Histone H3 K4-specific methyltransferase SET7/9 N-terminal domain"/>
    <property type="match status" value="1"/>
</dbReference>
<organism evidence="2 3">
    <name type="scientific">Hymenobacter amundsenii</name>
    <dbReference type="NCBI Taxonomy" id="2006685"/>
    <lineage>
        <taxon>Bacteria</taxon>
        <taxon>Pseudomonadati</taxon>
        <taxon>Bacteroidota</taxon>
        <taxon>Cytophagia</taxon>
        <taxon>Cytophagales</taxon>
        <taxon>Hymenobacteraceae</taxon>
        <taxon>Hymenobacter</taxon>
    </lineage>
</organism>
<evidence type="ECO:0000313" key="3">
    <source>
        <dbReference type="Proteomes" id="UP000197277"/>
    </source>
</evidence>
<comment type="caution">
    <text evidence="2">The sequence shown here is derived from an EMBL/GenBank/DDBJ whole genome shotgun (WGS) entry which is preliminary data.</text>
</comment>
<name>A0A246FL88_9BACT</name>
<proteinExistence type="predicted"/>
<evidence type="ECO:0000256" key="1">
    <source>
        <dbReference type="SAM" id="SignalP"/>
    </source>
</evidence>